<keyword evidence="6 11" id="KW-0812">Transmembrane</keyword>
<dbReference type="EMBL" id="FOQG01000030">
    <property type="protein sequence ID" value="SFJ42362.1"/>
    <property type="molecule type" value="Genomic_DNA"/>
</dbReference>
<keyword evidence="4" id="KW-0597">Phosphoprotein</keyword>
<evidence type="ECO:0000256" key="2">
    <source>
        <dbReference type="ARBA" id="ARBA00004236"/>
    </source>
</evidence>
<evidence type="ECO:0000256" key="4">
    <source>
        <dbReference type="ARBA" id="ARBA00022553"/>
    </source>
</evidence>
<gene>
    <name evidence="14" type="ORF">SAMN05216561_13015</name>
</gene>
<dbReference type="InterPro" id="IPR005467">
    <property type="entry name" value="His_kinase_dom"/>
</dbReference>
<evidence type="ECO:0000256" key="3">
    <source>
        <dbReference type="ARBA" id="ARBA00012438"/>
    </source>
</evidence>
<dbReference type="Gene3D" id="1.10.287.130">
    <property type="match status" value="1"/>
</dbReference>
<evidence type="ECO:0000256" key="8">
    <source>
        <dbReference type="ARBA" id="ARBA00022989"/>
    </source>
</evidence>
<dbReference type="InterPro" id="IPR003660">
    <property type="entry name" value="HAMP_dom"/>
</dbReference>
<comment type="catalytic activity">
    <reaction evidence="1">
        <text>ATP + protein L-histidine = ADP + protein N-phospho-L-histidine.</text>
        <dbReference type="EC" id="2.7.13.3"/>
    </reaction>
</comment>
<evidence type="ECO:0000256" key="6">
    <source>
        <dbReference type="ARBA" id="ARBA00022692"/>
    </source>
</evidence>
<evidence type="ECO:0000256" key="7">
    <source>
        <dbReference type="ARBA" id="ARBA00022777"/>
    </source>
</evidence>
<dbReference type="SMART" id="SM00304">
    <property type="entry name" value="HAMP"/>
    <property type="match status" value="1"/>
</dbReference>
<dbReference type="SUPFAM" id="SSF55874">
    <property type="entry name" value="ATPase domain of HSP90 chaperone/DNA topoisomerase II/histidine kinase"/>
    <property type="match status" value="1"/>
</dbReference>
<dbReference type="PANTHER" id="PTHR45436">
    <property type="entry name" value="SENSOR HISTIDINE KINASE YKOH"/>
    <property type="match status" value="1"/>
</dbReference>
<comment type="subcellular location">
    <subcellularLocation>
        <location evidence="2">Cell membrane</location>
    </subcellularLocation>
</comment>
<keyword evidence="9" id="KW-0902">Two-component regulatory system</keyword>
<dbReference type="PANTHER" id="PTHR45436:SF5">
    <property type="entry name" value="SENSOR HISTIDINE KINASE TRCS"/>
    <property type="match status" value="1"/>
</dbReference>
<dbReference type="EC" id="2.7.13.3" evidence="3"/>
<dbReference type="PROSITE" id="PS50885">
    <property type="entry name" value="HAMP"/>
    <property type="match status" value="1"/>
</dbReference>
<dbReference type="GO" id="GO:0005886">
    <property type="term" value="C:plasma membrane"/>
    <property type="evidence" value="ECO:0007669"/>
    <property type="project" value="UniProtKB-SubCell"/>
</dbReference>
<dbReference type="InterPro" id="IPR036097">
    <property type="entry name" value="HisK_dim/P_sf"/>
</dbReference>
<dbReference type="STRING" id="1005945.SAMN05216561_13015"/>
<evidence type="ECO:0000256" key="5">
    <source>
        <dbReference type="ARBA" id="ARBA00022679"/>
    </source>
</evidence>
<dbReference type="InterPro" id="IPR004358">
    <property type="entry name" value="Sig_transdc_His_kin-like_C"/>
</dbReference>
<feature type="transmembrane region" description="Helical" evidence="11">
    <location>
        <begin position="12"/>
        <end position="39"/>
    </location>
</feature>
<evidence type="ECO:0000256" key="11">
    <source>
        <dbReference type="SAM" id="Phobius"/>
    </source>
</evidence>
<name>A0A1I3R9A9_9ACTN</name>
<evidence type="ECO:0000313" key="15">
    <source>
        <dbReference type="Proteomes" id="UP000198649"/>
    </source>
</evidence>
<dbReference type="InterPro" id="IPR050428">
    <property type="entry name" value="TCS_sensor_his_kinase"/>
</dbReference>
<feature type="transmembrane region" description="Helical" evidence="11">
    <location>
        <begin position="153"/>
        <end position="176"/>
    </location>
</feature>
<protein>
    <recommendedName>
        <fullName evidence="3">histidine kinase</fullName>
        <ecNumber evidence="3">2.7.13.3</ecNumber>
    </recommendedName>
</protein>
<keyword evidence="8 11" id="KW-1133">Transmembrane helix</keyword>
<sequence length="444" mass="45914">MSRSRTGMTSSFRGQIVILTACVTAFAMIALTIVLQLILADLSRTNVDTVLEDRADAVVSTVSNADRQGLAVTSAELDTGVVVYDAQGAPVAGVASSALEDIYDELSTTETTTYRTAGDTARVLALPFLSDAGDQGVVVLSERLSPYEAAERYALIVSIITGALATAAAAAIAAWVTTRALRPVSVLARTAKDWSEHDLSRRFELGAPSNEITSLAATLDTLLDKVSAAIHAEQRLTADLAHELRTPLTAVQGAADLALLQGGLPPHAQESLEEISAASHRMSETITTLLDVARNADSLRQAATCSIAAVVDDVTSNPAADGPGVEVRVEVDVDDHQVAAPHSVAVRALAPVLANALRFADSRVTVTVTASTTGMVDVVVEDDGPGVSGGDSEEIFEPGVSSTGGSGAGLGLSIGRRTARSVGGDLELDDAGPPTRFVLRLPLA</sequence>
<keyword evidence="15" id="KW-1185">Reference proteome</keyword>
<accession>A0A1I3R9A9</accession>
<dbReference type="Pfam" id="PF00672">
    <property type="entry name" value="HAMP"/>
    <property type="match status" value="1"/>
</dbReference>
<feature type="domain" description="HAMP" evidence="13">
    <location>
        <begin position="178"/>
        <end position="231"/>
    </location>
</feature>
<dbReference type="AlphaFoldDB" id="A0A1I3R9A9"/>
<proteinExistence type="predicted"/>
<evidence type="ECO:0000259" key="12">
    <source>
        <dbReference type="PROSITE" id="PS50109"/>
    </source>
</evidence>
<dbReference type="GO" id="GO:0000155">
    <property type="term" value="F:phosphorelay sensor kinase activity"/>
    <property type="evidence" value="ECO:0007669"/>
    <property type="project" value="InterPro"/>
</dbReference>
<dbReference type="PROSITE" id="PS50109">
    <property type="entry name" value="HIS_KIN"/>
    <property type="match status" value="1"/>
</dbReference>
<organism evidence="14 15">
    <name type="scientific">Nocardioides psychrotolerans</name>
    <dbReference type="NCBI Taxonomy" id="1005945"/>
    <lineage>
        <taxon>Bacteria</taxon>
        <taxon>Bacillati</taxon>
        <taxon>Actinomycetota</taxon>
        <taxon>Actinomycetes</taxon>
        <taxon>Propionibacteriales</taxon>
        <taxon>Nocardioidaceae</taxon>
        <taxon>Nocardioides</taxon>
    </lineage>
</organism>
<keyword evidence="10 11" id="KW-0472">Membrane</keyword>
<dbReference type="SMART" id="SM00387">
    <property type="entry name" value="HATPase_c"/>
    <property type="match status" value="1"/>
</dbReference>
<dbReference type="SMART" id="SM00388">
    <property type="entry name" value="HisKA"/>
    <property type="match status" value="1"/>
</dbReference>
<dbReference type="InterPro" id="IPR003661">
    <property type="entry name" value="HisK_dim/P_dom"/>
</dbReference>
<evidence type="ECO:0000259" key="13">
    <source>
        <dbReference type="PROSITE" id="PS50885"/>
    </source>
</evidence>
<keyword evidence="5" id="KW-0808">Transferase</keyword>
<dbReference type="CDD" id="cd00082">
    <property type="entry name" value="HisKA"/>
    <property type="match status" value="1"/>
</dbReference>
<dbReference type="Pfam" id="PF00512">
    <property type="entry name" value="HisKA"/>
    <property type="match status" value="1"/>
</dbReference>
<dbReference type="Gene3D" id="6.10.340.10">
    <property type="match status" value="1"/>
</dbReference>
<evidence type="ECO:0000256" key="1">
    <source>
        <dbReference type="ARBA" id="ARBA00000085"/>
    </source>
</evidence>
<evidence type="ECO:0000313" key="14">
    <source>
        <dbReference type="EMBL" id="SFJ42362.1"/>
    </source>
</evidence>
<reference evidence="14 15" key="1">
    <citation type="submission" date="2016-10" db="EMBL/GenBank/DDBJ databases">
        <authorList>
            <person name="de Groot N.N."/>
        </authorList>
    </citation>
    <scope>NUCLEOTIDE SEQUENCE [LARGE SCALE GENOMIC DNA]</scope>
    <source>
        <strain evidence="14 15">CGMCC 1.11156</strain>
    </source>
</reference>
<dbReference type="Gene3D" id="3.30.565.10">
    <property type="entry name" value="Histidine kinase-like ATPase, C-terminal domain"/>
    <property type="match status" value="1"/>
</dbReference>
<dbReference type="SUPFAM" id="SSF47384">
    <property type="entry name" value="Homodimeric domain of signal transducing histidine kinase"/>
    <property type="match status" value="1"/>
</dbReference>
<dbReference type="InterPro" id="IPR003594">
    <property type="entry name" value="HATPase_dom"/>
</dbReference>
<evidence type="ECO:0000256" key="10">
    <source>
        <dbReference type="ARBA" id="ARBA00023136"/>
    </source>
</evidence>
<feature type="domain" description="Histidine kinase" evidence="12">
    <location>
        <begin position="239"/>
        <end position="444"/>
    </location>
</feature>
<dbReference type="InterPro" id="IPR036890">
    <property type="entry name" value="HATPase_C_sf"/>
</dbReference>
<dbReference type="PRINTS" id="PR00344">
    <property type="entry name" value="BCTRLSENSOR"/>
</dbReference>
<dbReference type="Proteomes" id="UP000198649">
    <property type="component" value="Unassembled WGS sequence"/>
</dbReference>
<evidence type="ECO:0000256" key="9">
    <source>
        <dbReference type="ARBA" id="ARBA00023012"/>
    </source>
</evidence>
<keyword evidence="7 14" id="KW-0418">Kinase</keyword>
<dbReference type="Pfam" id="PF02518">
    <property type="entry name" value="HATPase_c"/>
    <property type="match status" value="1"/>
</dbReference>